<evidence type="ECO:0000313" key="1">
    <source>
        <dbReference type="EMBL" id="OMO93355.1"/>
    </source>
</evidence>
<evidence type="ECO:0000313" key="2">
    <source>
        <dbReference type="Proteomes" id="UP000188268"/>
    </source>
</evidence>
<protein>
    <submittedName>
        <fullName evidence="1">Uncharacterized protein</fullName>
    </submittedName>
</protein>
<accession>A0A1R3JEV3</accession>
<dbReference type="Proteomes" id="UP000188268">
    <property type="component" value="Unassembled WGS sequence"/>
</dbReference>
<organism evidence="1 2">
    <name type="scientific">Corchorus capsularis</name>
    <name type="common">Jute</name>
    <dbReference type="NCBI Taxonomy" id="210143"/>
    <lineage>
        <taxon>Eukaryota</taxon>
        <taxon>Viridiplantae</taxon>
        <taxon>Streptophyta</taxon>
        <taxon>Embryophyta</taxon>
        <taxon>Tracheophyta</taxon>
        <taxon>Spermatophyta</taxon>
        <taxon>Magnoliopsida</taxon>
        <taxon>eudicotyledons</taxon>
        <taxon>Gunneridae</taxon>
        <taxon>Pentapetalae</taxon>
        <taxon>rosids</taxon>
        <taxon>malvids</taxon>
        <taxon>Malvales</taxon>
        <taxon>Malvaceae</taxon>
        <taxon>Grewioideae</taxon>
        <taxon>Apeibeae</taxon>
        <taxon>Corchorus</taxon>
    </lineage>
</organism>
<gene>
    <name evidence="1" type="ORF">CCACVL1_06534</name>
</gene>
<dbReference type="AlphaFoldDB" id="A0A1R3JEV3"/>
<proteinExistence type="predicted"/>
<keyword evidence="2" id="KW-1185">Reference proteome</keyword>
<dbReference type="Gramene" id="OMO93355">
    <property type="protein sequence ID" value="OMO93355"/>
    <property type="gene ID" value="CCACVL1_06534"/>
</dbReference>
<dbReference type="EMBL" id="AWWV01008086">
    <property type="protein sequence ID" value="OMO93355.1"/>
    <property type="molecule type" value="Genomic_DNA"/>
</dbReference>
<name>A0A1R3JEV3_COCAP</name>
<comment type="caution">
    <text evidence="1">The sequence shown here is derived from an EMBL/GenBank/DDBJ whole genome shotgun (WGS) entry which is preliminary data.</text>
</comment>
<sequence length="28" mass="2710">MVHKFTLNGCGGGVAMAEEGGGFDPGNG</sequence>
<reference evidence="1 2" key="1">
    <citation type="submission" date="2013-09" db="EMBL/GenBank/DDBJ databases">
        <title>Corchorus capsularis genome sequencing.</title>
        <authorList>
            <person name="Alam M."/>
            <person name="Haque M.S."/>
            <person name="Islam M.S."/>
            <person name="Emdad E.M."/>
            <person name="Islam M.M."/>
            <person name="Ahmed B."/>
            <person name="Halim A."/>
            <person name="Hossen Q.M.M."/>
            <person name="Hossain M.Z."/>
            <person name="Ahmed R."/>
            <person name="Khan M.M."/>
            <person name="Islam R."/>
            <person name="Rashid M.M."/>
            <person name="Khan S.A."/>
            <person name="Rahman M.S."/>
            <person name="Alam M."/>
        </authorList>
    </citation>
    <scope>NUCLEOTIDE SEQUENCE [LARGE SCALE GENOMIC DNA]</scope>
    <source>
        <strain evidence="2">cv. CVL-1</strain>
        <tissue evidence="1">Whole seedling</tissue>
    </source>
</reference>